<evidence type="ECO:0000313" key="14">
    <source>
        <dbReference type="EMBL" id="SEH04443.1"/>
    </source>
</evidence>
<dbReference type="Pfam" id="PF07963">
    <property type="entry name" value="N_methyl"/>
    <property type="match status" value="1"/>
</dbReference>
<evidence type="ECO:0000256" key="7">
    <source>
        <dbReference type="ARBA" id="ARBA00022989"/>
    </source>
</evidence>
<dbReference type="Proteomes" id="UP000236724">
    <property type="component" value="Unassembled WGS sequence"/>
</dbReference>
<keyword evidence="6 12" id="KW-0812">Transmembrane</keyword>
<dbReference type="GO" id="GO:0015628">
    <property type="term" value="P:protein secretion by the type II secretion system"/>
    <property type="evidence" value="ECO:0007669"/>
    <property type="project" value="InterPro"/>
</dbReference>
<dbReference type="EMBL" id="FMSV02000051">
    <property type="protein sequence ID" value="SEH04443.1"/>
    <property type="molecule type" value="Genomic_DNA"/>
</dbReference>
<keyword evidence="7 12" id="KW-1133">Transmembrane helix</keyword>
<evidence type="ECO:0000256" key="4">
    <source>
        <dbReference type="ARBA" id="ARBA00022481"/>
    </source>
</evidence>
<evidence type="ECO:0000256" key="3">
    <source>
        <dbReference type="ARBA" id="ARBA00022475"/>
    </source>
</evidence>
<keyword evidence="8 12" id="KW-0472">Membrane</keyword>
<reference evidence="14 15" key="1">
    <citation type="submission" date="2016-10" db="EMBL/GenBank/DDBJ databases">
        <authorList>
            <person name="de Groot N.N."/>
        </authorList>
    </citation>
    <scope>NUCLEOTIDE SEQUENCE [LARGE SCALE GENOMIC DNA]</scope>
    <source>
        <strain evidence="14">MBHS1</strain>
    </source>
</reference>
<evidence type="ECO:0000256" key="11">
    <source>
        <dbReference type="SAM" id="MobiDB-lite"/>
    </source>
</evidence>
<dbReference type="Gene3D" id="3.55.40.10">
    <property type="entry name" value="minor pseudopilin epsh domain"/>
    <property type="match status" value="1"/>
</dbReference>
<feature type="domain" description="General secretion pathway GspH" evidence="13">
    <location>
        <begin position="46"/>
        <end position="115"/>
    </location>
</feature>
<dbReference type="InterPro" id="IPR045584">
    <property type="entry name" value="Pilin-like"/>
</dbReference>
<protein>
    <recommendedName>
        <fullName evidence="2">Type II secretion system protein H</fullName>
    </recommendedName>
    <alternativeName>
        <fullName evidence="10">General secretion pathway protein H</fullName>
    </alternativeName>
</protein>
<accession>A0A1H6F4F3</accession>
<dbReference type="Pfam" id="PF12019">
    <property type="entry name" value="GspH"/>
    <property type="match status" value="1"/>
</dbReference>
<dbReference type="PROSITE" id="PS00409">
    <property type="entry name" value="PROKAR_NTER_METHYL"/>
    <property type="match status" value="1"/>
</dbReference>
<feature type="region of interest" description="Disordered" evidence="11">
    <location>
        <begin position="105"/>
        <end position="126"/>
    </location>
</feature>
<dbReference type="InterPro" id="IPR022346">
    <property type="entry name" value="T2SS_GspH"/>
</dbReference>
<evidence type="ECO:0000256" key="6">
    <source>
        <dbReference type="ARBA" id="ARBA00022692"/>
    </source>
</evidence>
<comment type="subcellular location">
    <subcellularLocation>
        <location evidence="1">Cell inner membrane</location>
        <topology evidence="1">Single-pass membrane protein</topology>
    </subcellularLocation>
</comment>
<keyword evidence="5" id="KW-0997">Cell inner membrane</keyword>
<keyword evidence="4" id="KW-0488">Methylation</keyword>
<dbReference type="OrthoDB" id="2313614at2"/>
<dbReference type="SUPFAM" id="SSF54523">
    <property type="entry name" value="Pili subunits"/>
    <property type="match status" value="1"/>
</dbReference>
<evidence type="ECO:0000256" key="9">
    <source>
        <dbReference type="ARBA" id="ARBA00025772"/>
    </source>
</evidence>
<evidence type="ECO:0000313" key="15">
    <source>
        <dbReference type="Proteomes" id="UP000236724"/>
    </source>
</evidence>
<evidence type="ECO:0000256" key="1">
    <source>
        <dbReference type="ARBA" id="ARBA00004377"/>
    </source>
</evidence>
<proteinExistence type="inferred from homology"/>
<organism evidence="14 15">
    <name type="scientific">Candidatus Venteria ishoeyi</name>
    <dbReference type="NCBI Taxonomy" id="1899563"/>
    <lineage>
        <taxon>Bacteria</taxon>
        <taxon>Pseudomonadati</taxon>
        <taxon>Pseudomonadota</taxon>
        <taxon>Gammaproteobacteria</taxon>
        <taxon>Thiotrichales</taxon>
        <taxon>Thiotrichaceae</taxon>
        <taxon>Venteria</taxon>
    </lineage>
</organism>
<evidence type="ECO:0000259" key="13">
    <source>
        <dbReference type="Pfam" id="PF12019"/>
    </source>
</evidence>
<sequence length="242" mass="26820">MNRNIKMISGFSLLELMVVLAIVSILVTTGLPQLSDFVKNSRLTTQTNNFVATLNMARTEAITRNQDVFVTAIPEKDSTLAGASNNEWSRGWIVWIDGRRDGGCIDSDTPRNKKNKAPNVDGSDFSYDREDDSCEILKIFDYSAEGDNFPTIKMTDDDNNALSIADASKAKAQITDDKNLSGRTLAFSGSDGRLSINKNFRFIEFYICDNRQGETGKHLQVNHFGRILLIDDADAKTQCTGS</sequence>
<dbReference type="NCBIfam" id="TIGR02532">
    <property type="entry name" value="IV_pilin_GFxxxE"/>
    <property type="match status" value="1"/>
</dbReference>
<keyword evidence="3" id="KW-1003">Cell membrane</keyword>
<evidence type="ECO:0000256" key="12">
    <source>
        <dbReference type="SAM" id="Phobius"/>
    </source>
</evidence>
<dbReference type="AlphaFoldDB" id="A0A1H6F4F3"/>
<dbReference type="GO" id="GO:0015627">
    <property type="term" value="C:type II protein secretion system complex"/>
    <property type="evidence" value="ECO:0007669"/>
    <property type="project" value="InterPro"/>
</dbReference>
<feature type="transmembrane region" description="Helical" evidence="12">
    <location>
        <begin position="12"/>
        <end position="31"/>
    </location>
</feature>
<evidence type="ECO:0000256" key="5">
    <source>
        <dbReference type="ARBA" id="ARBA00022519"/>
    </source>
</evidence>
<evidence type="ECO:0000256" key="10">
    <source>
        <dbReference type="ARBA" id="ARBA00030775"/>
    </source>
</evidence>
<gene>
    <name evidence="14" type="ORF">MBHS_00289</name>
</gene>
<evidence type="ECO:0000256" key="2">
    <source>
        <dbReference type="ARBA" id="ARBA00021549"/>
    </source>
</evidence>
<comment type="similarity">
    <text evidence="9">Belongs to the GSP H family.</text>
</comment>
<dbReference type="GO" id="GO:0005886">
    <property type="term" value="C:plasma membrane"/>
    <property type="evidence" value="ECO:0007669"/>
    <property type="project" value="UniProtKB-SubCell"/>
</dbReference>
<dbReference type="InterPro" id="IPR012902">
    <property type="entry name" value="N_methyl_site"/>
</dbReference>
<name>A0A1H6F4F3_9GAMM</name>
<evidence type="ECO:0000256" key="8">
    <source>
        <dbReference type="ARBA" id="ARBA00023136"/>
    </source>
</evidence>
<keyword evidence="15" id="KW-1185">Reference proteome</keyword>